<sequence>MRRWMCATAMAAMTAVVAMGLSGCVSPPSPFDGERTAQDRVPTDLIPRVDGGDLSTSRYQGSVDGWDLYVLRGTHPFGVCLAYTDGTPERSGAACSGGTWVRAGVPGGDEFEANLNGFIDTPKPGGTVLSTWVRQVPRGTDR</sequence>
<keyword evidence="4" id="KW-1185">Reference proteome</keyword>
<feature type="region of interest" description="Disordered" evidence="1">
    <location>
        <begin position="30"/>
        <end position="49"/>
    </location>
</feature>
<keyword evidence="2" id="KW-0732">Signal</keyword>
<evidence type="ECO:0000313" key="4">
    <source>
        <dbReference type="Proteomes" id="UP000589620"/>
    </source>
</evidence>
<gene>
    <name evidence="3" type="ORF">BJ963_002578</name>
</gene>
<evidence type="ECO:0000256" key="1">
    <source>
        <dbReference type="SAM" id="MobiDB-lite"/>
    </source>
</evidence>
<name>A0A852T0V2_9MICO</name>
<evidence type="ECO:0000313" key="3">
    <source>
        <dbReference type="EMBL" id="NYD75059.1"/>
    </source>
</evidence>
<dbReference type="PROSITE" id="PS51257">
    <property type="entry name" value="PROKAR_LIPOPROTEIN"/>
    <property type="match status" value="1"/>
</dbReference>
<evidence type="ECO:0000256" key="2">
    <source>
        <dbReference type="SAM" id="SignalP"/>
    </source>
</evidence>
<dbReference type="EMBL" id="JACCBJ010000001">
    <property type="protein sequence ID" value="NYD75059.1"/>
    <property type="molecule type" value="Genomic_DNA"/>
</dbReference>
<dbReference type="AlphaFoldDB" id="A0A852T0V2"/>
<accession>A0A852T0V2</accession>
<proteinExistence type="predicted"/>
<evidence type="ECO:0008006" key="5">
    <source>
        <dbReference type="Google" id="ProtNLM"/>
    </source>
</evidence>
<protein>
    <recommendedName>
        <fullName evidence="5">Lipoprotein</fullName>
    </recommendedName>
</protein>
<dbReference type="Proteomes" id="UP000589620">
    <property type="component" value="Unassembled WGS sequence"/>
</dbReference>
<feature type="signal peptide" evidence="2">
    <location>
        <begin position="1"/>
        <end position="18"/>
    </location>
</feature>
<comment type="caution">
    <text evidence="3">The sequence shown here is derived from an EMBL/GenBank/DDBJ whole genome shotgun (WGS) entry which is preliminary data.</text>
</comment>
<reference evidence="3 4" key="1">
    <citation type="submission" date="2020-07" db="EMBL/GenBank/DDBJ databases">
        <title>Sequencing the genomes of 1000 actinobacteria strains.</title>
        <authorList>
            <person name="Klenk H.-P."/>
        </authorList>
    </citation>
    <scope>NUCLEOTIDE SEQUENCE [LARGE SCALE GENOMIC DNA]</scope>
    <source>
        <strain evidence="3 4">DSM 23871</strain>
    </source>
</reference>
<feature type="compositionally biased region" description="Basic and acidic residues" evidence="1">
    <location>
        <begin position="32"/>
        <end position="42"/>
    </location>
</feature>
<dbReference type="RefSeq" id="WP_179457099.1">
    <property type="nucleotide sequence ID" value="NZ_BAAAPX010000001.1"/>
</dbReference>
<organism evidence="3 4">
    <name type="scientific">Leifsonia soli</name>
    <dbReference type="NCBI Taxonomy" id="582665"/>
    <lineage>
        <taxon>Bacteria</taxon>
        <taxon>Bacillati</taxon>
        <taxon>Actinomycetota</taxon>
        <taxon>Actinomycetes</taxon>
        <taxon>Micrococcales</taxon>
        <taxon>Microbacteriaceae</taxon>
        <taxon>Leifsonia</taxon>
    </lineage>
</organism>
<feature type="chain" id="PRO_5038624809" description="Lipoprotein" evidence="2">
    <location>
        <begin position="19"/>
        <end position="142"/>
    </location>
</feature>